<name>A0A7K1FJC2_9ACTN</name>
<sequence>MGLQRTRFVAIGDSFTEGLGDARADGSLRGWADLVAPEVAGEYANLAIRGKLLGAIIDEQLEPALELEPDLVTFAGGGNDVLRPRADLVTLRRLYDLTVARLVDSGASVVLFTGADPSANLPLGAVVRSHGDRYCDMIREVAARRGALLVDLWAVDELRDLRFWAADHLHLNAAGHARVAGRELDVLDLPVPAGWTAPVPPVPPSAKPVRDQVHYYREFVGPWVQRRLTGRSSGDHRSPKIPAPVTPSLLG</sequence>
<dbReference type="EMBL" id="WLYK01000001">
    <property type="protein sequence ID" value="MTD12984.1"/>
    <property type="molecule type" value="Genomic_DNA"/>
</dbReference>
<dbReference type="CDD" id="cd01832">
    <property type="entry name" value="SGNH_hydrolase_like_1"/>
    <property type="match status" value="1"/>
</dbReference>
<evidence type="ECO:0000256" key="1">
    <source>
        <dbReference type="SAM" id="MobiDB-lite"/>
    </source>
</evidence>
<dbReference type="InterPro" id="IPR053140">
    <property type="entry name" value="GDSL_Rv0518-like"/>
</dbReference>
<comment type="caution">
    <text evidence="3">The sequence shown here is derived from an EMBL/GenBank/DDBJ whole genome shotgun (WGS) entry which is preliminary data.</text>
</comment>
<dbReference type="PANTHER" id="PTHR43784">
    <property type="entry name" value="GDSL-LIKE LIPASE/ACYLHYDROLASE, PUTATIVE (AFU_ORTHOLOGUE AFUA_2G00820)-RELATED"/>
    <property type="match status" value="1"/>
</dbReference>
<accession>A0A7K1FJC2</accession>
<organism evidence="3 4">
    <name type="scientific">Nakamurella alba</name>
    <dbReference type="NCBI Taxonomy" id="2665158"/>
    <lineage>
        <taxon>Bacteria</taxon>
        <taxon>Bacillati</taxon>
        <taxon>Actinomycetota</taxon>
        <taxon>Actinomycetes</taxon>
        <taxon>Nakamurellales</taxon>
        <taxon>Nakamurellaceae</taxon>
        <taxon>Nakamurella</taxon>
    </lineage>
</organism>
<dbReference type="Pfam" id="PF13472">
    <property type="entry name" value="Lipase_GDSL_2"/>
    <property type="match status" value="1"/>
</dbReference>
<protein>
    <submittedName>
        <fullName evidence="3">SGNH/GDSL hydrolase family protein</fullName>
    </submittedName>
</protein>
<proteinExistence type="predicted"/>
<dbReference type="Proteomes" id="UP000460221">
    <property type="component" value="Unassembled WGS sequence"/>
</dbReference>
<dbReference type="AlphaFoldDB" id="A0A7K1FJC2"/>
<evidence type="ECO:0000313" key="4">
    <source>
        <dbReference type="Proteomes" id="UP000460221"/>
    </source>
</evidence>
<dbReference type="InterPro" id="IPR013830">
    <property type="entry name" value="SGNH_hydro"/>
</dbReference>
<dbReference type="PANTHER" id="PTHR43784:SF2">
    <property type="entry name" value="GDSL-LIKE LIPASE_ACYLHYDROLASE, PUTATIVE (AFU_ORTHOLOGUE AFUA_2G00820)-RELATED"/>
    <property type="match status" value="1"/>
</dbReference>
<evidence type="ECO:0000313" key="3">
    <source>
        <dbReference type="EMBL" id="MTD12984.1"/>
    </source>
</evidence>
<evidence type="ECO:0000259" key="2">
    <source>
        <dbReference type="Pfam" id="PF13472"/>
    </source>
</evidence>
<dbReference type="SUPFAM" id="SSF52266">
    <property type="entry name" value="SGNH hydrolase"/>
    <property type="match status" value="1"/>
</dbReference>
<gene>
    <name evidence="3" type="ORF">GIS00_03365</name>
</gene>
<dbReference type="InterPro" id="IPR036514">
    <property type="entry name" value="SGNH_hydro_sf"/>
</dbReference>
<keyword evidence="4" id="KW-1185">Reference proteome</keyword>
<feature type="region of interest" description="Disordered" evidence="1">
    <location>
        <begin position="230"/>
        <end position="251"/>
    </location>
</feature>
<dbReference type="RefSeq" id="WP_154766948.1">
    <property type="nucleotide sequence ID" value="NZ_WLYK01000001.1"/>
</dbReference>
<feature type="domain" description="SGNH hydrolase-type esterase" evidence="2">
    <location>
        <begin position="10"/>
        <end position="178"/>
    </location>
</feature>
<reference evidence="3 4" key="1">
    <citation type="submission" date="2019-11" db="EMBL/GenBank/DDBJ databases">
        <authorList>
            <person name="Jiang L.-Q."/>
        </authorList>
    </citation>
    <scope>NUCLEOTIDE SEQUENCE [LARGE SCALE GENOMIC DNA]</scope>
    <source>
        <strain evidence="3 4">YIM 132087</strain>
    </source>
</reference>
<dbReference type="GO" id="GO:0016787">
    <property type="term" value="F:hydrolase activity"/>
    <property type="evidence" value="ECO:0007669"/>
    <property type="project" value="UniProtKB-KW"/>
</dbReference>
<keyword evidence="3" id="KW-0378">Hydrolase</keyword>
<dbReference type="Gene3D" id="3.40.50.1110">
    <property type="entry name" value="SGNH hydrolase"/>
    <property type="match status" value="1"/>
</dbReference>